<name>A0A9D1J8K3_9FIRM</name>
<dbReference type="Pfam" id="PF13421">
    <property type="entry name" value="Band_7_1"/>
    <property type="match status" value="1"/>
</dbReference>
<evidence type="ECO:0000313" key="3">
    <source>
        <dbReference type="EMBL" id="HIR66500.1"/>
    </source>
</evidence>
<evidence type="ECO:0000313" key="4">
    <source>
        <dbReference type="Proteomes" id="UP000823913"/>
    </source>
</evidence>
<dbReference type="PANTHER" id="PTHR37826">
    <property type="entry name" value="FLOTILLIN BAND_7_5 DOMAIN PROTEIN"/>
    <property type="match status" value="1"/>
</dbReference>
<accession>A0A9D1J8K3</accession>
<dbReference type="SUPFAM" id="SSF117892">
    <property type="entry name" value="Band 7/SPFH domain"/>
    <property type="match status" value="1"/>
</dbReference>
<reference evidence="3" key="2">
    <citation type="journal article" date="2021" name="PeerJ">
        <title>Extensive microbial diversity within the chicken gut microbiome revealed by metagenomics and culture.</title>
        <authorList>
            <person name="Gilroy R."/>
            <person name="Ravi A."/>
            <person name="Getino M."/>
            <person name="Pursley I."/>
            <person name="Horton D.L."/>
            <person name="Alikhan N.F."/>
            <person name="Baker D."/>
            <person name="Gharbi K."/>
            <person name="Hall N."/>
            <person name="Watson M."/>
            <person name="Adriaenssens E.M."/>
            <person name="Foster-Nyarko E."/>
            <person name="Jarju S."/>
            <person name="Secka A."/>
            <person name="Antonio M."/>
            <person name="Oren A."/>
            <person name="Chaudhuri R.R."/>
            <person name="La Ragione R."/>
            <person name="Hildebrand F."/>
            <person name="Pallen M.J."/>
        </authorList>
    </citation>
    <scope>NUCLEOTIDE SEQUENCE</scope>
    <source>
        <strain evidence="3">ChiW16-3235</strain>
    </source>
</reference>
<feature type="domain" description="DZANK-type" evidence="1">
    <location>
        <begin position="284"/>
        <end position="327"/>
    </location>
</feature>
<dbReference type="EMBL" id="DVHK01000009">
    <property type="protein sequence ID" value="HIR66500.1"/>
    <property type="molecule type" value="Genomic_DNA"/>
</dbReference>
<dbReference type="Pfam" id="PF12773">
    <property type="entry name" value="DZR"/>
    <property type="match status" value="1"/>
</dbReference>
<dbReference type="AlphaFoldDB" id="A0A9D1J8K3"/>
<organism evidence="3 4">
    <name type="scientific">Candidatus Coproplasma avicola</name>
    <dbReference type="NCBI Taxonomy" id="2840744"/>
    <lineage>
        <taxon>Bacteria</taxon>
        <taxon>Bacillati</taxon>
        <taxon>Bacillota</taxon>
        <taxon>Clostridia</taxon>
        <taxon>Eubacteriales</taxon>
        <taxon>Candidatus Coproplasma</taxon>
    </lineage>
</organism>
<sequence length="331" mass="35299">MALLNVIEWVEQSPDEIIHKFDTRKNIVKRGSKLTVREGQTVVFCDNGTMADVFKPGMYKLDTDTLPILTALLSWAYAFESPFKSDIYFVSTRQFVNHKWGTATPVIINDSSLGAVRVRGYGTYSFRVSDAFTFLKELSGARPSFRTSDVEDYIRSMLVMGISDALGSCGIGVADMSANLIELSASVLKSLAPRFKALGMELSTFNFESLSLPPEVEKAIDENARLGVLRGNADLYARIARADAMVEAAKNPGAGSIVGAGLGLGIGADLGREITQSASGGSTCPECGAQLPANAKFCPECGTSLSKSCPGCGARLSAGTKFCPECGAKIQ</sequence>
<protein>
    <submittedName>
        <fullName evidence="3">SPFH domain-containing protein</fullName>
    </submittedName>
</protein>
<dbReference type="InterPro" id="IPR036013">
    <property type="entry name" value="Band_7/SPFH_dom_sf"/>
</dbReference>
<dbReference type="Proteomes" id="UP000823913">
    <property type="component" value="Unassembled WGS sequence"/>
</dbReference>
<proteinExistence type="predicted"/>
<dbReference type="InterPro" id="IPR033880">
    <property type="entry name" value="SPFH_YdjI"/>
</dbReference>
<evidence type="ECO:0000259" key="2">
    <source>
        <dbReference type="Pfam" id="PF13421"/>
    </source>
</evidence>
<reference evidence="3" key="1">
    <citation type="submission" date="2020-10" db="EMBL/GenBank/DDBJ databases">
        <authorList>
            <person name="Gilroy R."/>
        </authorList>
    </citation>
    <scope>NUCLEOTIDE SEQUENCE</scope>
    <source>
        <strain evidence="3">ChiW16-3235</strain>
    </source>
</reference>
<gene>
    <name evidence="3" type="ORF">IAB94_00455</name>
</gene>
<feature type="domain" description="SPFH" evidence="2">
    <location>
        <begin position="18"/>
        <end position="227"/>
    </location>
</feature>
<comment type="caution">
    <text evidence="3">The sequence shown here is derived from an EMBL/GenBank/DDBJ whole genome shotgun (WGS) entry which is preliminary data.</text>
</comment>
<evidence type="ECO:0000259" key="1">
    <source>
        <dbReference type="Pfam" id="PF12773"/>
    </source>
</evidence>
<dbReference type="InterPro" id="IPR025874">
    <property type="entry name" value="DZR"/>
</dbReference>
<dbReference type="PANTHER" id="PTHR37826:SF2">
    <property type="entry name" value="ZINC-RIBBON DOMAIN-CONTAINING PROTEIN"/>
    <property type="match status" value="1"/>
</dbReference>
<dbReference type="CDD" id="cd03408">
    <property type="entry name" value="SPFH_like_u1"/>
    <property type="match status" value="1"/>
</dbReference>